<evidence type="ECO:0000313" key="2">
    <source>
        <dbReference type="EMBL" id="QFQ01474.1"/>
    </source>
</evidence>
<feature type="signal peptide" evidence="1">
    <location>
        <begin position="1"/>
        <end position="31"/>
    </location>
</feature>
<gene>
    <name evidence="2" type="ORF">CUROG_00340</name>
</gene>
<reference evidence="3" key="1">
    <citation type="submission" date="2019-10" db="EMBL/GenBank/DDBJ databases">
        <title>Complete genome sequence of Corynebacterium urogenitalis DSM 108747, isolated from the genital tract of a cow.</title>
        <authorList>
            <person name="Ruckert C."/>
            <person name="Ballas P."/>
            <person name="Wagener K."/>
            <person name="Drillich M."/>
            <person name="Kaempfer P."/>
            <person name="Busse H.-J."/>
            <person name="Ehling-Schulz M."/>
        </authorList>
    </citation>
    <scope>NUCLEOTIDE SEQUENCE [LARGE SCALE GENOMIC DNA]</scope>
    <source>
        <strain evidence="3">LMM 1652</strain>
    </source>
</reference>
<evidence type="ECO:0000256" key="1">
    <source>
        <dbReference type="SAM" id="SignalP"/>
    </source>
</evidence>
<name>A0A5J6Z3B9_9CORY</name>
<dbReference type="AlphaFoldDB" id="A0A5J6Z3B9"/>
<organism evidence="2 3">
    <name type="scientific">Corynebacterium urogenitale</name>
    <dbReference type="NCBI Taxonomy" id="2487892"/>
    <lineage>
        <taxon>Bacteria</taxon>
        <taxon>Bacillati</taxon>
        <taxon>Actinomycetota</taxon>
        <taxon>Actinomycetes</taxon>
        <taxon>Mycobacteriales</taxon>
        <taxon>Corynebacteriaceae</taxon>
        <taxon>Corynebacterium</taxon>
    </lineage>
</organism>
<dbReference type="OrthoDB" id="4423099at2"/>
<keyword evidence="3" id="KW-1185">Reference proteome</keyword>
<feature type="chain" id="PRO_5023874919" description="Secreted protein" evidence="1">
    <location>
        <begin position="32"/>
        <end position="159"/>
    </location>
</feature>
<sequence length="159" mass="15964" precursor="true">MSTNSTRAIMAFTGAGLLTTAGVLGTTLANASEASQPADHSPAAVTREVDVDQPAVEVAVDGLVKPNGELTVLSPCTEGDTSARITSTFGVSADMGPAADMASLIGYLTLPNNIGDTADHGPHHLTVTCASGARSTVALDGYNAHGAGSPYLLDALRAQ</sequence>
<protein>
    <recommendedName>
        <fullName evidence="4">Secreted protein</fullName>
    </recommendedName>
</protein>
<proteinExistence type="predicted"/>
<dbReference type="Proteomes" id="UP000326711">
    <property type="component" value="Chromosome"/>
</dbReference>
<dbReference type="EMBL" id="CP045032">
    <property type="protein sequence ID" value="QFQ01474.1"/>
    <property type="molecule type" value="Genomic_DNA"/>
</dbReference>
<dbReference type="KEGG" id="cuo:CUROG_00340"/>
<evidence type="ECO:0008006" key="4">
    <source>
        <dbReference type="Google" id="ProtNLM"/>
    </source>
</evidence>
<dbReference type="RefSeq" id="WP_151901978.1">
    <property type="nucleotide sequence ID" value="NZ_CP045032.1"/>
</dbReference>
<keyword evidence="1" id="KW-0732">Signal</keyword>
<accession>A0A5J6Z3B9</accession>
<evidence type="ECO:0000313" key="3">
    <source>
        <dbReference type="Proteomes" id="UP000326711"/>
    </source>
</evidence>